<proteinExistence type="predicted"/>
<dbReference type="EMBL" id="JAOQBH010000010">
    <property type="protein sequence ID" value="KAJ4129819.1"/>
    <property type="molecule type" value="Genomic_DNA"/>
</dbReference>
<sequence length="106" mass="12823">MRSHKACFHLRYRLIPATYEVEFIVVNKDNPEDEMLKTKFYLQENYPSVLYKHWSKEGRRKEYVWEYYADNDIALPEGYPDEDEDVDEDLMIMEQTHLRNSTVPGQ</sequence>
<accession>A0ABQ8R9D3</accession>
<evidence type="ECO:0000313" key="2">
    <source>
        <dbReference type="Proteomes" id="UP001152024"/>
    </source>
</evidence>
<reference evidence="1" key="1">
    <citation type="submission" date="2022-09" db="EMBL/GenBank/DDBJ databases">
        <title>Fusarium specimens isolated from Avocado Roots.</title>
        <authorList>
            <person name="Stajich J."/>
            <person name="Roper C."/>
            <person name="Heimlech-Rivalta G."/>
        </authorList>
    </citation>
    <scope>NUCLEOTIDE SEQUENCE</scope>
    <source>
        <strain evidence="1">CF00095</strain>
    </source>
</reference>
<name>A0ABQ8R9D3_FUSEQ</name>
<evidence type="ECO:0000313" key="1">
    <source>
        <dbReference type="EMBL" id="KAJ4129819.1"/>
    </source>
</evidence>
<dbReference type="Proteomes" id="UP001152024">
    <property type="component" value="Unassembled WGS sequence"/>
</dbReference>
<gene>
    <name evidence="1" type="ORF">NW768_006789</name>
</gene>
<keyword evidence="2" id="KW-1185">Reference proteome</keyword>
<protein>
    <recommendedName>
        <fullName evidence="3">Chromo domain-containing protein</fullName>
    </recommendedName>
</protein>
<organism evidence="1 2">
    <name type="scientific">Fusarium equiseti</name>
    <name type="common">Fusarium scirpi</name>
    <dbReference type="NCBI Taxonomy" id="61235"/>
    <lineage>
        <taxon>Eukaryota</taxon>
        <taxon>Fungi</taxon>
        <taxon>Dikarya</taxon>
        <taxon>Ascomycota</taxon>
        <taxon>Pezizomycotina</taxon>
        <taxon>Sordariomycetes</taxon>
        <taxon>Hypocreomycetidae</taxon>
        <taxon>Hypocreales</taxon>
        <taxon>Nectriaceae</taxon>
        <taxon>Fusarium</taxon>
        <taxon>Fusarium incarnatum-equiseti species complex</taxon>
    </lineage>
</organism>
<comment type="caution">
    <text evidence="1">The sequence shown here is derived from an EMBL/GenBank/DDBJ whole genome shotgun (WGS) entry which is preliminary data.</text>
</comment>
<evidence type="ECO:0008006" key="3">
    <source>
        <dbReference type="Google" id="ProtNLM"/>
    </source>
</evidence>